<feature type="transmembrane region" description="Helical" evidence="2">
    <location>
        <begin position="301"/>
        <end position="320"/>
    </location>
</feature>
<evidence type="ECO:0000313" key="3">
    <source>
        <dbReference type="EMBL" id="KAK3210022.1"/>
    </source>
</evidence>
<dbReference type="Proteomes" id="UP001280581">
    <property type="component" value="Unassembled WGS sequence"/>
</dbReference>
<dbReference type="AlphaFoldDB" id="A0AAN6RJZ0"/>
<evidence type="ECO:0008006" key="5">
    <source>
        <dbReference type="Google" id="ProtNLM"/>
    </source>
</evidence>
<feature type="compositionally biased region" description="Polar residues" evidence="1">
    <location>
        <begin position="1"/>
        <end position="25"/>
    </location>
</feature>
<gene>
    <name evidence="3" type="ORF">GRF29_44g1372614</name>
</gene>
<feature type="region of interest" description="Disordered" evidence="1">
    <location>
        <begin position="1"/>
        <end position="29"/>
    </location>
</feature>
<proteinExistence type="predicted"/>
<accession>A0AAN6RJZ0</accession>
<dbReference type="EMBL" id="WVTA01000005">
    <property type="protein sequence ID" value="KAK3210022.1"/>
    <property type="molecule type" value="Genomic_DNA"/>
</dbReference>
<organism evidence="3 4">
    <name type="scientific">Pseudopithomyces chartarum</name>
    <dbReference type="NCBI Taxonomy" id="1892770"/>
    <lineage>
        <taxon>Eukaryota</taxon>
        <taxon>Fungi</taxon>
        <taxon>Dikarya</taxon>
        <taxon>Ascomycota</taxon>
        <taxon>Pezizomycotina</taxon>
        <taxon>Dothideomycetes</taxon>
        <taxon>Pleosporomycetidae</taxon>
        <taxon>Pleosporales</taxon>
        <taxon>Massarineae</taxon>
        <taxon>Didymosphaeriaceae</taxon>
        <taxon>Pseudopithomyces</taxon>
    </lineage>
</organism>
<feature type="non-terminal residue" evidence="3">
    <location>
        <position position="1"/>
    </location>
</feature>
<reference evidence="3 4" key="1">
    <citation type="submission" date="2021-02" db="EMBL/GenBank/DDBJ databases">
        <title>Genome assembly of Pseudopithomyces chartarum.</title>
        <authorList>
            <person name="Jauregui R."/>
            <person name="Singh J."/>
            <person name="Voisey C."/>
        </authorList>
    </citation>
    <scope>NUCLEOTIDE SEQUENCE [LARGE SCALE GENOMIC DNA]</scope>
    <source>
        <strain evidence="3 4">AGR01</strain>
    </source>
</reference>
<feature type="transmembrane region" description="Helical" evidence="2">
    <location>
        <begin position="242"/>
        <end position="262"/>
    </location>
</feature>
<keyword evidence="2" id="KW-0472">Membrane</keyword>
<feature type="region of interest" description="Disordered" evidence="1">
    <location>
        <begin position="120"/>
        <end position="234"/>
    </location>
</feature>
<evidence type="ECO:0000256" key="2">
    <source>
        <dbReference type="SAM" id="Phobius"/>
    </source>
</evidence>
<sequence>ATIKSSMNSHAESSVTAMTATNPVFSRNDDPLTVALRSKTESDFSLDDLVNLNRTDPPSREYSSTLGTPTSTIFSSQKKSNLTKPTSAGTSYILNGYNGEGQDTVVRMYASSLSATRGSASEAEAEAEAEQENDLFGVGDQFENSTLRGAARARKRPRAGKSSKPKKIPLVIHHEPGGQLSSEEDLTPVVKHRYNRIREKSRPRARKSKSPIDQGLLADEERVSPRDDNKPPRRISRARTNVVIGLCVLIVLTFALSIFAAHHTGKGRLACTKGIIFCATVLISILTVLAMSLAERALQESLLAGLLEFAIGFALVIEIHDFMGHVT</sequence>
<name>A0AAN6RJZ0_9PLEO</name>
<keyword evidence="2" id="KW-1133">Transmembrane helix</keyword>
<feature type="compositionally biased region" description="Basic residues" evidence="1">
    <location>
        <begin position="151"/>
        <end position="167"/>
    </location>
</feature>
<comment type="caution">
    <text evidence="3">The sequence shown here is derived from an EMBL/GenBank/DDBJ whole genome shotgun (WGS) entry which is preliminary data.</text>
</comment>
<protein>
    <recommendedName>
        <fullName evidence="5">Transmembrane protein</fullName>
    </recommendedName>
</protein>
<feature type="region of interest" description="Disordered" evidence="1">
    <location>
        <begin position="54"/>
        <end position="85"/>
    </location>
</feature>
<evidence type="ECO:0000256" key="1">
    <source>
        <dbReference type="SAM" id="MobiDB-lite"/>
    </source>
</evidence>
<feature type="transmembrane region" description="Helical" evidence="2">
    <location>
        <begin position="274"/>
        <end position="294"/>
    </location>
</feature>
<evidence type="ECO:0000313" key="4">
    <source>
        <dbReference type="Proteomes" id="UP001280581"/>
    </source>
</evidence>
<feature type="compositionally biased region" description="Basic and acidic residues" evidence="1">
    <location>
        <begin position="219"/>
        <end position="231"/>
    </location>
</feature>
<keyword evidence="4" id="KW-1185">Reference proteome</keyword>
<feature type="compositionally biased region" description="Acidic residues" evidence="1">
    <location>
        <begin position="123"/>
        <end position="133"/>
    </location>
</feature>
<keyword evidence="2" id="KW-0812">Transmembrane</keyword>